<dbReference type="Proteomes" id="UP000824250">
    <property type="component" value="Unassembled WGS sequence"/>
</dbReference>
<sequence length="58" mass="6531">MAKPVHILWSSAFPDESSLQEEKKRYVQAGFWVAVFEDNPSGISLQDLLVLLDGTRNP</sequence>
<organism evidence="1 2">
    <name type="scientific">Candidatus Copromonas faecavium</name>
    <name type="common">nom. illeg.</name>
    <dbReference type="NCBI Taxonomy" id="2840740"/>
    <lineage>
        <taxon>Bacteria</taxon>
        <taxon>Bacillati</taxon>
        <taxon>Bacillota</taxon>
        <taxon>Clostridia</taxon>
        <taxon>Lachnospirales</taxon>
        <taxon>Lachnospiraceae</taxon>
        <taxon>Candidatus Copromonas (nom. illeg.)</taxon>
    </lineage>
</organism>
<gene>
    <name evidence="1" type="ORF">IAB28_10995</name>
</gene>
<reference evidence="1" key="2">
    <citation type="journal article" date="2021" name="PeerJ">
        <title>Extensive microbial diversity within the chicken gut microbiome revealed by metagenomics and culture.</title>
        <authorList>
            <person name="Gilroy R."/>
            <person name="Ravi A."/>
            <person name="Getino M."/>
            <person name="Pursley I."/>
            <person name="Horton D.L."/>
            <person name="Alikhan N.F."/>
            <person name="Baker D."/>
            <person name="Gharbi K."/>
            <person name="Hall N."/>
            <person name="Watson M."/>
            <person name="Adriaenssens E.M."/>
            <person name="Foster-Nyarko E."/>
            <person name="Jarju S."/>
            <person name="Secka A."/>
            <person name="Antonio M."/>
            <person name="Oren A."/>
            <person name="Chaudhuri R.R."/>
            <person name="La Ragione R."/>
            <person name="Hildebrand F."/>
            <person name="Pallen M.J."/>
        </authorList>
    </citation>
    <scope>NUCLEOTIDE SEQUENCE</scope>
    <source>
        <strain evidence="1">CHK180-2868</strain>
    </source>
</reference>
<name>A0A9D1A5L4_9FIRM</name>
<protein>
    <submittedName>
        <fullName evidence="1">Uncharacterized protein</fullName>
    </submittedName>
</protein>
<proteinExistence type="predicted"/>
<evidence type="ECO:0000313" key="1">
    <source>
        <dbReference type="EMBL" id="HIR06469.1"/>
    </source>
</evidence>
<accession>A0A9D1A5L4</accession>
<comment type="caution">
    <text evidence="1">The sequence shown here is derived from an EMBL/GenBank/DDBJ whole genome shotgun (WGS) entry which is preliminary data.</text>
</comment>
<dbReference type="EMBL" id="DVGC01000063">
    <property type="protein sequence ID" value="HIR06469.1"/>
    <property type="molecule type" value="Genomic_DNA"/>
</dbReference>
<dbReference type="AlphaFoldDB" id="A0A9D1A5L4"/>
<evidence type="ECO:0000313" key="2">
    <source>
        <dbReference type="Proteomes" id="UP000824250"/>
    </source>
</evidence>
<reference evidence="1" key="1">
    <citation type="submission" date="2020-10" db="EMBL/GenBank/DDBJ databases">
        <authorList>
            <person name="Gilroy R."/>
        </authorList>
    </citation>
    <scope>NUCLEOTIDE SEQUENCE</scope>
    <source>
        <strain evidence="1">CHK180-2868</strain>
    </source>
</reference>